<feature type="domain" description="PPIase FKBP-type" evidence="8">
    <location>
        <begin position="151"/>
        <end position="237"/>
    </location>
</feature>
<keyword evidence="10" id="KW-1185">Reference proteome</keyword>
<dbReference type="Pfam" id="PF01346">
    <property type="entry name" value="FKBP_N"/>
    <property type="match status" value="1"/>
</dbReference>
<evidence type="ECO:0000313" key="10">
    <source>
        <dbReference type="Proteomes" id="UP001501411"/>
    </source>
</evidence>
<gene>
    <name evidence="9" type="ORF">GCM10023231_26140</name>
</gene>
<reference evidence="10" key="1">
    <citation type="journal article" date="2019" name="Int. J. Syst. Evol. Microbiol.">
        <title>The Global Catalogue of Microorganisms (GCM) 10K type strain sequencing project: providing services to taxonomists for standard genome sequencing and annotation.</title>
        <authorList>
            <consortium name="The Broad Institute Genomics Platform"/>
            <consortium name="The Broad Institute Genome Sequencing Center for Infectious Disease"/>
            <person name="Wu L."/>
            <person name="Ma J."/>
        </authorList>
    </citation>
    <scope>NUCLEOTIDE SEQUENCE [LARGE SCALE GENOMIC DNA]</scope>
    <source>
        <strain evidence="10">JCM 18200</strain>
    </source>
</reference>
<protein>
    <recommendedName>
        <fullName evidence="6">Peptidyl-prolyl cis-trans isomerase</fullName>
        <ecNumber evidence="6">5.2.1.8</ecNumber>
    </recommendedName>
</protein>
<organism evidence="9 10">
    <name type="scientific">Olivibacter ginsenosidimutans</name>
    <dbReference type="NCBI Taxonomy" id="1176537"/>
    <lineage>
        <taxon>Bacteria</taxon>
        <taxon>Pseudomonadati</taxon>
        <taxon>Bacteroidota</taxon>
        <taxon>Sphingobacteriia</taxon>
        <taxon>Sphingobacteriales</taxon>
        <taxon>Sphingobacteriaceae</taxon>
        <taxon>Olivibacter</taxon>
    </lineage>
</organism>
<evidence type="ECO:0000313" key="9">
    <source>
        <dbReference type="EMBL" id="GAA4796451.1"/>
    </source>
</evidence>
<dbReference type="InterPro" id="IPR000774">
    <property type="entry name" value="PPIase_FKBP_N"/>
</dbReference>
<evidence type="ECO:0000259" key="8">
    <source>
        <dbReference type="PROSITE" id="PS50059"/>
    </source>
</evidence>
<dbReference type="PROSITE" id="PS50059">
    <property type="entry name" value="FKBP_PPIASE"/>
    <property type="match status" value="1"/>
</dbReference>
<dbReference type="InterPro" id="IPR046357">
    <property type="entry name" value="PPIase_dom_sf"/>
</dbReference>
<dbReference type="Pfam" id="PF00254">
    <property type="entry name" value="FKBP_C"/>
    <property type="match status" value="1"/>
</dbReference>
<accession>A0ABP9BNQ6</accession>
<evidence type="ECO:0000256" key="3">
    <source>
        <dbReference type="ARBA" id="ARBA00023110"/>
    </source>
</evidence>
<keyword evidence="4 5" id="KW-0413">Isomerase</keyword>
<dbReference type="Proteomes" id="UP001501411">
    <property type="component" value="Unassembled WGS sequence"/>
</dbReference>
<proteinExistence type="inferred from homology"/>
<dbReference type="SUPFAM" id="SSF54534">
    <property type="entry name" value="FKBP-like"/>
    <property type="match status" value="1"/>
</dbReference>
<feature type="chain" id="PRO_5045671300" description="Peptidyl-prolyl cis-trans isomerase" evidence="7">
    <location>
        <begin position="21"/>
        <end position="238"/>
    </location>
</feature>
<name>A0ABP9BNQ6_9SPHI</name>
<dbReference type="PANTHER" id="PTHR43811:SF19">
    <property type="entry name" value="39 KDA FK506-BINDING NUCLEAR PROTEIN"/>
    <property type="match status" value="1"/>
</dbReference>
<comment type="similarity">
    <text evidence="2 6">Belongs to the FKBP-type PPIase family.</text>
</comment>
<dbReference type="EMBL" id="BAABIQ010000037">
    <property type="protein sequence ID" value="GAA4796451.1"/>
    <property type="molecule type" value="Genomic_DNA"/>
</dbReference>
<dbReference type="InterPro" id="IPR001179">
    <property type="entry name" value="PPIase_FKBP_dom"/>
</dbReference>
<dbReference type="EC" id="5.2.1.8" evidence="6"/>
<evidence type="ECO:0000256" key="7">
    <source>
        <dbReference type="SAM" id="SignalP"/>
    </source>
</evidence>
<sequence>MIKSLLLISLLALSSLSISAQQKDKPKQQVSKQKTISPMFESKLDSASYAFGLSMARDLQKRGLKQLNGKLVAQAIDDLFAGRPSQLNEADEYHAISEVLTAAAENAKKEATAKGDAFLATNKTKSTIHTTASGLQYEIIKDANGAKPLATDSVTVHYKGALLDGKVFDSSYDRGEPISFPLNRVIQGWQEGLQLMPVGSHYRFYIPYQLGYGESGAGADIPPYSVLIFDVELLKIGS</sequence>
<feature type="signal peptide" evidence="7">
    <location>
        <begin position="1"/>
        <end position="20"/>
    </location>
</feature>
<keyword evidence="3 5" id="KW-0697">Rotamase</keyword>
<dbReference type="GO" id="GO:0016853">
    <property type="term" value="F:isomerase activity"/>
    <property type="evidence" value="ECO:0007669"/>
    <property type="project" value="UniProtKB-KW"/>
</dbReference>
<comment type="catalytic activity">
    <reaction evidence="1 5 6">
        <text>[protein]-peptidylproline (omega=180) = [protein]-peptidylproline (omega=0)</text>
        <dbReference type="Rhea" id="RHEA:16237"/>
        <dbReference type="Rhea" id="RHEA-COMP:10747"/>
        <dbReference type="Rhea" id="RHEA-COMP:10748"/>
        <dbReference type="ChEBI" id="CHEBI:83833"/>
        <dbReference type="ChEBI" id="CHEBI:83834"/>
        <dbReference type="EC" id="5.2.1.8"/>
    </reaction>
</comment>
<evidence type="ECO:0000256" key="1">
    <source>
        <dbReference type="ARBA" id="ARBA00000971"/>
    </source>
</evidence>
<evidence type="ECO:0000256" key="2">
    <source>
        <dbReference type="ARBA" id="ARBA00006577"/>
    </source>
</evidence>
<keyword evidence="7" id="KW-0732">Signal</keyword>
<dbReference type="PANTHER" id="PTHR43811">
    <property type="entry name" value="FKBP-TYPE PEPTIDYL-PROLYL CIS-TRANS ISOMERASE FKPA"/>
    <property type="match status" value="1"/>
</dbReference>
<evidence type="ECO:0000256" key="6">
    <source>
        <dbReference type="RuleBase" id="RU003915"/>
    </source>
</evidence>
<evidence type="ECO:0000256" key="4">
    <source>
        <dbReference type="ARBA" id="ARBA00023235"/>
    </source>
</evidence>
<dbReference type="Gene3D" id="3.10.50.40">
    <property type="match status" value="1"/>
</dbReference>
<dbReference type="Gene3D" id="1.10.287.460">
    <property type="entry name" value="Peptidyl-prolyl cis-trans isomerase, FKBP-type, N-terminal domain"/>
    <property type="match status" value="1"/>
</dbReference>
<evidence type="ECO:0000256" key="5">
    <source>
        <dbReference type="PROSITE-ProRule" id="PRU00277"/>
    </source>
</evidence>
<dbReference type="InterPro" id="IPR036944">
    <property type="entry name" value="PPIase_FKBP_N_sf"/>
</dbReference>
<comment type="caution">
    <text evidence="9">The sequence shown here is derived from an EMBL/GenBank/DDBJ whole genome shotgun (WGS) entry which is preliminary data.</text>
</comment>